<feature type="domain" description="TRAF-type" evidence="16">
    <location>
        <begin position="178"/>
        <end position="226"/>
    </location>
</feature>
<evidence type="ECO:0000256" key="9">
    <source>
        <dbReference type="ARBA" id="ARBA00022843"/>
    </source>
</evidence>
<gene>
    <name evidence="17" type="primary">traf3</name>
</gene>
<protein>
    <recommendedName>
        <fullName evidence="11">TNF receptor-associated factor</fullName>
        <ecNumber evidence="11">2.3.2.27</ecNumber>
    </recommendedName>
</protein>
<dbReference type="FunFam" id="2.60.210.10:FF:000001">
    <property type="entry name" value="TNF receptor-associated factor"/>
    <property type="match status" value="1"/>
</dbReference>
<comment type="catalytic activity">
    <reaction evidence="11">
        <text>S-ubiquitinyl-[E2 ubiquitin-conjugating enzyme]-L-cysteine + [acceptor protein]-L-lysine = [E2 ubiquitin-conjugating enzyme]-L-cysteine + N(6)-ubiquitinyl-[acceptor protein]-L-lysine.</text>
        <dbReference type="EC" id="2.3.2.27"/>
    </reaction>
</comment>
<evidence type="ECO:0000256" key="4">
    <source>
        <dbReference type="ARBA" id="ARBA00022703"/>
    </source>
</evidence>
<evidence type="ECO:0000256" key="12">
    <source>
        <dbReference type="PROSITE-ProRule" id="PRU00207"/>
    </source>
</evidence>
<dbReference type="InterPro" id="IPR027128">
    <property type="entry name" value="TRAF3_RING-HC"/>
</dbReference>
<feature type="zinc finger region" description="TRAF-type" evidence="12">
    <location>
        <begin position="178"/>
        <end position="226"/>
    </location>
</feature>
<evidence type="ECO:0000259" key="14">
    <source>
        <dbReference type="PROSITE" id="PS50089"/>
    </source>
</evidence>
<dbReference type="GO" id="GO:0001817">
    <property type="term" value="P:regulation of cytokine production"/>
    <property type="evidence" value="ECO:0007669"/>
    <property type="project" value="InterPro"/>
</dbReference>
<accession>A0A674MF21</accession>
<dbReference type="Pfam" id="PF02176">
    <property type="entry name" value="zf-TRAF"/>
    <property type="match status" value="1"/>
</dbReference>
<reference evidence="17 18" key="1">
    <citation type="journal article" date="2011" name="Genome Biol. Evol.">
        <title>Integration of the genetic map and genome assembly of fugu facilitates insights into distinct features of genome evolution in teleosts and mammals.</title>
        <authorList>
            <person name="Kai W."/>
            <person name="Kikuchi K."/>
            <person name="Tohari S."/>
            <person name="Chew A.K."/>
            <person name="Tay A."/>
            <person name="Fujiwara A."/>
            <person name="Hosoya S."/>
            <person name="Suetake H."/>
            <person name="Naruse K."/>
            <person name="Brenner S."/>
            <person name="Suzuki Y."/>
            <person name="Venkatesh B."/>
        </authorList>
    </citation>
    <scope>NUCLEOTIDE SEQUENCE [LARGE SCALE GENOMIC DNA]</scope>
</reference>
<dbReference type="GO" id="GO:0045087">
    <property type="term" value="P:innate immune response"/>
    <property type="evidence" value="ECO:0007669"/>
    <property type="project" value="InterPro"/>
</dbReference>
<keyword evidence="9" id="KW-0832">Ubl conjugation</keyword>
<dbReference type="PROSITE" id="PS50145">
    <property type="entry name" value="ZF_TRAF"/>
    <property type="match status" value="2"/>
</dbReference>
<dbReference type="CDD" id="cd03777">
    <property type="entry name" value="MATH_TRAF3"/>
    <property type="match status" value="1"/>
</dbReference>
<dbReference type="GO" id="GO:0008063">
    <property type="term" value="P:Toll signaling pathway"/>
    <property type="evidence" value="ECO:0007669"/>
    <property type="project" value="InterPro"/>
</dbReference>
<evidence type="ECO:0000256" key="2">
    <source>
        <dbReference type="ARBA" id="ARBA00022490"/>
    </source>
</evidence>
<evidence type="ECO:0000256" key="11">
    <source>
        <dbReference type="PIRNR" id="PIRNR015614"/>
    </source>
</evidence>
<reference evidence="17" key="2">
    <citation type="submission" date="2025-08" db="UniProtKB">
        <authorList>
            <consortium name="Ensembl"/>
        </authorList>
    </citation>
    <scope>IDENTIFICATION</scope>
</reference>
<dbReference type="GO" id="GO:0009898">
    <property type="term" value="C:cytoplasmic side of plasma membrane"/>
    <property type="evidence" value="ECO:0007669"/>
    <property type="project" value="TreeGrafter"/>
</dbReference>
<dbReference type="InterPro" id="IPR001841">
    <property type="entry name" value="Znf_RING"/>
</dbReference>
<dbReference type="Pfam" id="PF21363">
    <property type="entry name" value="TRAF3_RING"/>
    <property type="match status" value="1"/>
</dbReference>
<dbReference type="InterPro" id="IPR001293">
    <property type="entry name" value="Znf_TRAF"/>
</dbReference>
<dbReference type="Gene3D" id="2.60.210.10">
    <property type="entry name" value="Apoptosis, Tumor Necrosis Factor Receptor Associated Protein 2, Chain A"/>
    <property type="match status" value="1"/>
</dbReference>
<evidence type="ECO:0000256" key="8">
    <source>
        <dbReference type="ARBA" id="ARBA00022833"/>
    </source>
</evidence>
<evidence type="ECO:0000256" key="13">
    <source>
        <dbReference type="SAM" id="Coils"/>
    </source>
</evidence>
<dbReference type="EC" id="2.3.2.27" evidence="11"/>
<organism evidence="17 18">
    <name type="scientific">Takifugu rubripes</name>
    <name type="common">Japanese pufferfish</name>
    <name type="synonym">Fugu rubripes</name>
    <dbReference type="NCBI Taxonomy" id="31033"/>
    <lineage>
        <taxon>Eukaryota</taxon>
        <taxon>Metazoa</taxon>
        <taxon>Chordata</taxon>
        <taxon>Craniata</taxon>
        <taxon>Vertebrata</taxon>
        <taxon>Euteleostomi</taxon>
        <taxon>Actinopterygii</taxon>
        <taxon>Neopterygii</taxon>
        <taxon>Teleostei</taxon>
        <taxon>Neoteleostei</taxon>
        <taxon>Acanthomorphata</taxon>
        <taxon>Eupercaria</taxon>
        <taxon>Tetraodontiformes</taxon>
        <taxon>Tetradontoidea</taxon>
        <taxon>Tetraodontidae</taxon>
        <taxon>Takifugu</taxon>
    </lineage>
</organism>
<dbReference type="GO" id="GO:0005737">
    <property type="term" value="C:cytoplasm"/>
    <property type="evidence" value="ECO:0007669"/>
    <property type="project" value="UniProtKB-SubCell"/>
</dbReference>
<evidence type="ECO:0000256" key="7">
    <source>
        <dbReference type="ARBA" id="ARBA00022771"/>
    </source>
</evidence>
<dbReference type="InterPro" id="IPR037304">
    <property type="entry name" value="TRAF3_MATH"/>
</dbReference>
<dbReference type="PROSITE" id="PS50089">
    <property type="entry name" value="ZF_RING_2"/>
    <property type="match status" value="1"/>
</dbReference>
<evidence type="ECO:0000256" key="6">
    <source>
        <dbReference type="ARBA" id="ARBA00022737"/>
    </source>
</evidence>
<keyword evidence="4" id="KW-0053">Apoptosis</keyword>
<dbReference type="PIRSF" id="PIRSF015614">
    <property type="entry name" value="TRAF"/>
    <property type="match status" value="1"/>
</dbReference>
<dbReference type="InterPro" id="IPR049342">
    <property type="entry name" value="TRAF1-6_MATH_dom"/>
</dbReference>
<dbReference type="GO" id="GO:0050688">
    <property type="term" value="P:regulation of defense response to virus"/>
    <property type="evidence" value="ECO:0007669"/>
    <property type="project" value="InterPro"/>
</dbReference>
<dbReference type="InterPro" id="IPR013083">
    <property type="entry name" value="Znf_RING/FYVE/PHD"/>
</dbReference>
<comment type="subcellular location">
    <subcellularLocation>
        <location evidence="1 11">Cytoplasm</location>
    </subcellularLocation>
</comment>
<evidence type="ECO:0000256" key="3">
    <source>
        <dbReference type="ARBA" id="ARBA00022499"/>
    </source>
</evidence>
<feature type="coiled-coil region" evidence="13">
    <location>
        <begin position="246"/>
        <end position="353"/>
    </location>
</feature>
<dbReference type="SMART" id="SM00061">
    <property type="entry name" value="MATH"/>
    <property type="match status" value="1"/>
</dbReference>
<dbReference type="Ensembl" id="ENSTRUT00000080074.1">
    <property type="protein sequence ID" value="ENSTRUP00000059753.1"/>
    <property type="gene ID" value="ENSTRUG00000005547.3"/>
</dbReference>
<dbReference type="GO" id="GO:0008270">
    <property type="term" value="F:zinc ion binding"/>
    <property type="evidence" value="ECO:0007669"/>
    <property type="project" value="UniProtKB-UniRule"/>
</dbReference>
<reference evidence="17" key="3">
    <citation type="submission" date="2025-09" db="UniProtKB">
        <authorList>
            <consortium name="Ensembl"/>
        </authorList>
    </citation>
    <scope>IDENTIFICATION</scope>
</reference>
<sequence>CPGRLTSGDSLCPGVPAGFLPLHGGFRDHFVEALEAKYCCESCRLVLCQPRQTECGHRFCQSCINDILSHPNPVCPADTEPLFKDKVFRDVCCHREIMALKVYCRSEANGCQEQMRLQQIPDHLNTCPFFEVPCPLGKCKERMMRKEIPEHLSWKCKYRETSCEFCMTKMPLTELQKHKETVCPAFPVSCPNHCSLSSLPRSELSSHQHECPKAQVSCPFHGYGCTFKGLNQVMRQHESSSAAEHLRMMAKRNSALESKLDDVKGELLERFKVLPVLSSRVAELESSNDELREKNRQTEQKLGTMQKLMSSHSEKLLELELELRSLRGLRDEVENLRGTLESVRTRLNALEQGGRSGSGSTHTLASLEAQMNRHDDMLSVHDIRLADMDLRFQVLETASYNGTLIWKIRDYKRRKQEAVAAKTLSLYSQPFYTGYFGYKMCARIYLNGDGMGKGTHLSLFFVVMRGEYDALLPWPFKQKVTLMLMDQGPLKKHLGDAFKPDPNSSSFRRPVVEMNIASGCPLFVSQSVLETGSYIKDDTIFIKVTVDTSDLPEP</sequence>
<keyword evidence="8 11" id="KW-0862">Zinc</keyword>
<keyword evidence="18" id="KW-1185">Reference proteome</keyword>
<dbReference type="GO" id="GO:0033209">
    <property type="term" value="P:tumor necrosis factor-mediated signaling pathway"/>
    <property type="evidence" value="ECO:0007669"/>
    <property type="project" value="InterPro"/>
</dbReference>
<feature type="domain" description="MATH" evidence="15">
    <location>
        <begin position="401"/>
        <end position="546"/>
    </location>
</feature>
<dbReference type="FunFam" id="3.30.40.10:FF:000286">
    <property type="entry name" value="TNF receptor-associated factor"/>
    <property type="match status" value="1"/>
</dbReference>
<evidence type="ECO:0000259" key="16">
    <source>
        <dbReference type="PROSITE" id="PS50145"/>
    </source>
</evidence>
<feature type="domain" description="TRAF-type" evidence="16">
    <location>
        <begin position="123"/>
        <end position="176"/>
    </location>
</feature>
<dbReference type="PROSITE" id="PS00518">
    <property type="entry name" value="ZF_RING_1"/>
    <property type="match status" value="1"/>
</dbReference>
<dbReference type="GeneTree" id="ENSGT00940000163836"/>
<evidence type="ECO:0000313" key="17">
    <source>
        <dbReference type="Ensembl" id="ENSTRUP00000059753.1"/>
    </source>
</evidence>
<proteinExistence type="inferred from homology"/>
<evidence type="ECO:0000256" key="10">
    <source>
        <dbReference type="ARBA" id="ARBA00023054"/>
    </source>
</evidence>
<dbReference type="InterPro" id="IPR008974">
    <property type="entry name" value="TRAF-like"/>
</dbReference>
<keyword evidence="3" id="KW-1017">Isopeptide bond</keyword>
<keyword evidence="5 11" id="KW-0479">Metal-binding</keyword>
<dbReference type="PANTHER" id="PTHR10131">
    <property type="entry name" value="TNF RECEPTOR ASSOCIATED FACTOR"/>
    <property type="match status" value="1"/>
</dbReference>
<dbReference type="Gene3D" id="3.30.40.10">
    <property type="entry name" value="Zinc/RING finger domain, C3HC4 (zinc finger)"/>
    <property type="match status" value="3"/>
</dbReference>
<dbReference type="AlphaFoldDB" id="A0A674MF21"/>
<comment type="similarity">
    <text evidence="11">Belongs to the TNF receptor-associated factor family.</text>
</comment>
<keyword evidence="6" id="KW-0677">Repeat</keyword>
<keyword evidence="2 11" id="KW-0963">Cytoplasm</keyword>
<dbReference type="Pfam" id="PF21355">
    <property type="entry name" value="TRAF-mep_MATH"/>
    <property type="match status" value="1"/>
</dbReference>
<evidence type="ECO:0000256" key="5">
    <source>
        <dbReference type="ARBA" id="ARBA00022723"/>
    </source>
</evidence>
<dbReference type="GO" id="GO:0042981">
    <property type="term" value="P:regulation of apoptotic process"/>
    <property type="evidence" value="ECO:0007669"/>
    <property type="project" value="InterPro"/>
</dbReference>
<dbReference type="GO" id="GO:0043122">
    <property type="term" value="P:regulation of canonical NF-kappaB signal transduction"/>
    <property type="evidence" value="ECO:0007669"/>
    <property type="project" value="TreeGrafter"/>
</dbReference>
<name>A0A674MF21_TAKRU</name>
<evidence type="ECO:0000256" key="1">
    <source>
        <dbReference type="ARBA" id="ARBA00004496"/>
    </source>
</evidence>
<dbReference type="CDD" id="cd16640">
    <property type="entry name" value="RING-HC_TRAF3"/>
    <property type="match status" value="1"/>
</dbReference>
<feature type="domain" description="RING-type" evidence="14">
    <location>
        <begin position="40"/>
        <end position="79"/>
    </location>
</feature>
<dbReference type="GO" id="GO:0005164">
    <property type="term" value="F:tumor necrosis factor receptor binding"/>
    <property type="evidence" value="ECO:0007669"/>
    <property type="project" value="UniProtKB-UniRule"/>
</dbReference>
<keyword evidence="7 12" id="KW-0863">Zinc-finger</keyword>
<dbReference type="PANTHER" id="PTHR10131:SF76">
    <property type="entry name" value="TNF RECEPTOR-ASSOCIATED FACTOR 3"/>
    <property type="match status" value="1"/>
</dbReference>
<evidence type="ECO:0000259" key="15">
    <source>
        <dbReference type="PROSITE" id="PS50144"/>
    </source>
</evidence>
<dbReference type="InterPro" id="IPR012227">
    <property type="entry name" value="TNF_rcpt-assoc_TRAF_met"/>
</dbReference>
<evidence type="ECO:0000313" key="18">
    <source>
        <dbReference type="Proteomes" id="UP000005226"/>
    </source>
</evidence>
<dbReference type="SUPFAM" id="SSF57997">
    <property type="entry name" value="Tropomyosin"/>
    <property type="match status" value="1"/>
</dbReference>
<dbReference type="InterPro" id="IPR049440">
    <property type="entry name" value="TRAF3/5_RING"/>
</dbReference>
<dbReference type="SUPFAM" id="SSF49599">
    <property type="entry name" value="TRAF domain-like"/>
    <property type="match status" value="3"/>
</dbReference>
<feature type="zinc finger region" description="TRAF-type" evidence="12">
    <location>
        <begin position="123"/>
        <end position="176"/>
    </location>
</feature>
<dbReference type="SUPFAM" id="SSF57850">
    <property type="entry name" value="RING/U-box"/>
    <property type="match status" value="1"/>
</dbReference>
<dbReference type="PROSITE" id="PS50144">
    <property type="entry name" value="MATH"/>
    <property type="match status" value="1"/>
</dbReference>
<dbReference type="SUPFAM" id="SSF57953">
    <property type="entry name" value="Trimerization domain of TRAF"/>
    <property type="match status" value="1"/>
</dbReference>
<dbReference type="InterPro" id="IPR002083">
    <property type="entry name" value="MATH/TRAF_dom"/>
</dbReference>
<keyword evidence="10 13" id="KW-0175">Coiled coil</keyword>
<dbReference type="InterPro" id="IPR017907">
    <property type="entry name" value="Znf_RING_CS"/>
</dbReference>
<dbReference type="GO" id="GO:0006915">
    <property type="term" value="P:apoptotic process"/>
    <property type="evidence" value="ECO:0007669"/>
    <property type="project" value="UniProtKB-KW"/>
</dbReference>
<dbReference type="GO" id="GO:0061630">
    <property type="term" value="F:ubiquitin protein ligase activity"/>
    <property type="evidence" value="ECO:0007669"/>
    <property type="project" value="UniProtKB-EC"/>
</dbReference>
<dbReference type="Proteomes" id="UP000005226">
    <property type="component" value="Chromosome 2"/>
</dbReference>